<dbReference type="AlphaFoldDB" id="A0A5B8CVL0"/>
<organism evidence="3 4">
    <name type="scientific">Methylophilus medardicus</name>
    <dbReference type="NCBI Taxonomy" id="2588534"/>
    <lineage>
        <taxon>Bacteria</taxon>
        <taxon>Pseudomonadati</taxon>
        <taxon>Pseudomonadota</taxon>
        <taxon>Betaproteobacteria</taxon>
        <taxon>Nitrosomonadales</taxon>
        <taxon>Methylophilaceae</taxon>
        <taxon>Methylophilus</taxon>
    </lineage>
</organism>
<evidence type="ECO:0000256" key="1">
    <source>
        <dbReference type="SAM" id="Phobius"/>
    </source>
</evidence>
<dbReference type="InterPro" id="IPR035919">
    <property type="entry name" value="EAL_sf"/>
</dbReference>
<feature type="transmembrane region" description="Helical" evidence="1">
    <location>
        <begin position="209"/>
        <end position="230"/>
    </location>
</feature>
<keyword evidence="1" id="KW-0812">Transmembrane</keyword>
<gene>
    <name evidence="3" type="ORF">FIU01_07785</name>
</gene>
<keyword evidence="1" id="KW-0472">Membrane</keyword>
<dbReference type="PANTHER" id="PTHR33121">
    <property type="entry name" value="CYCLIC DI-GMP PHOSPHODIESTERASE PDEF"/>
    <property type="match status" value="1"/>
</dbReference>
<feature type="transmembrane region" description="Helical" evidence="1">
    <location>
        <begin position="84"/>
        <end position="106"/>
    </location>
</feature>
<dbReference type="Pfam" id="PF00563">
    <property type="entry name" value="EAL"/>
    <property type="match status" value="1"/>
</dbReference>
<dbReference type="InterPro" id="IPR001633">
    <property type="entry name" value="EAL_dom"/>
</dbReference>
<dbReference type="FunFam" id="3.20.20.450:FF:000001">
    <property type="entry name" value="Cyclic di-GMP phosphodiesterase yahA"/>
    <property type="match status" value="1"/>
</dbReference>
<keyword evidence="1" id="KW-1133">Transmembrane helix</keyword>
<dbReference type="KEGG" id="mmec:FIU01_07785"/>
<feature type="transmembrane region" description="Helical" evidence="1">
    <location>
        <begin position="20"/>
        <end position="38"/>
    </location>
</feature>
<proteinExistence type="predicted"/>
<dbReference type="SMART" id="SM00052">
    <property type="entry name" value="EAL"/>
    <property type="match status" value="1"/>
</dbReference>
<dbReference type="InterPro" id="IPR050706">
    <property type="entry name" value="Cyclic-di-GMP_PDE-like"/>
</dbReference>
<keyword evidence="4" id="KW-1185">Reference proteome</keyword>
<dbReference type="Gene3D" id="3.20.20.450">
    <property type="entry name" value="EAL domain"/>
    <property type="match status" value="1"/>
</dbReference>
<reference evidence="4" key="1">
    <citation type="journal article" date="2019" name="ISME J.">
        <title>Evolution in action: habitat transition from sediment to the pelagial leads to genome streamlining in Methylophilaceae.</title>
        <authorList>
            <person name="Salcher M."/>
            <person name="Schaefle D."/>
            <person name="Kaspar M."/>
            <person name="Neuenschwander S.M."/>
            <person name="Ghai R."/>
        </authorList>
    </citation>
    <scope>NUCLEOTIDE SEQUENCE [LARGE SCALE GENOMIC DNA]</scope>
    <source>
        <strain evidence="4">MMS-M-51</strain>
    </source>
</reference>
<sequence>MSVLLGFPWSHLHHTIELSVLQSTSYLIFITVSLQVIFDTRRGHPWVGWLIGFVLLGFSLQAGWRFSHHAAFNHFSSLQSFSSAVSHGQIATDFTMSLLVITSWGLCQLQYNKVSQAILSIAMLMPVTAVLAQAYGIPDAYGQLSALSCLAGLCCASALLAKQVSQTSMSYLLLLDDTGKHLRWIISLLFVCAIFLGGVGVYFKHDYRLTPLIITLSLISVVSIMTFTYYRKGVMHEQVLPPEDLAFASELEAAIAHQEFYLVYQPQLDLTTGALVGVEALIRWRHPQQGVVPPVKFIGIAEVTGLIVPMGAWVLKAACQQVAAWKDGALSQVKVSVNVSPIQLRSAGFHAYVQQVLRETGLAADRLVIELTESAFVHTDDKGTAHLQALKQLGVKLAIDDFGTGYSCLAYLRDIPGDYLKVDRSFVNDVPGKERSEAVTSAIVVLGKNLHYQIVAEGVETQAQADYLKSLGCDLVQGYLYAKPMEAGVLQQWVRDRQTQPL</sequence>
<dbReference type="GO" id="GO:0071111">
    <property type="term" value="F:cyclic-guanylate-specific phosphodiesterase activity"/>
    <property type="evidence" value="ECO:0007669"/>
    <property type="project" value="InterPro"/>
</dbReference>
<name>A0A5B8CVL0_9PROT</name>
<dbReference type="PROSITE" id="PS50883">
    <property type="entry name" value="EAL"/>
    <property type="match status" value="1"/>
</dbReference>
<dbReference type="OrthoDB" id="9813903at2"/>
<dbReference type="SUPFAM" id="SSF141868">
    <property type="entry name" value="EAL domain-like"/>
    <property type="match status" value="1"/>
</dbReference>
<dbReference type="Proteomes" id="UP000311008">
    <property type="component" value="Chromosome"/>
</dbReference>
<dbReference type="CDD" id="cd01948">
    <property type="entry name" value="EAL"/>
    <property type="match status" value="1"/>
</dbReference>
<evidence type="ECO:0000313" key="4">
    <source>
        <dbReference type="Proteomes" id="UP000311008"/>
    </source>
</evidence>
<dbReference type="PANTHER" id="PTHR33121:SF70">
    <property type="entry name" value="SIGNALING PROTEIN YKOW"/>
    <property type="match status" value="1"/>
</dbReference>
<feature type="transmembrane region" description="Helical" evidence="1">
    <location>
        <begin position="118"/>
        <end position="135"/>
    </location>
</feature>
<feature type="domain" description="EAL" evidence="2">
    <location>
        <begin position="244"/>
        <end position="498"/>
    </location>
</feature>
<evidence type="ECO:0000259" key="2">
    <source>
        <dbReference type="PROSITE" id="PS50883"/>
    </source>
</evidence>
<protein>
    <submittedName>
        <fullName evidence="3">EAL domain-containing protein</fullName>
    </submittedName>
</protein>
<accession>A0A5B8CVL0</accession>
<dbReference type="EMBL" id="CP040946">
    <property type="protein sequence ID" value="QDC45377.1"/>
    <property type="molecule type" value="Genomic_DNA"/>
</dbReference>
<feature type="transmembrane region" description="Helical" evidence="1">
    <location>
        <begin position="182"/>
        <end position="203"/>
    </location>
</feature>
<evidence type="ECO:0000313" key="3">
    <source>
        <dbReference type="EMBL" id="QDC45377.1"/>
    </source>
</evidence>
<feature type="transmembrane region" description="Helical" evidence="1">
    <location>
        <begin position="45"/>
        <end position="64"/>
    </location>
</feature>